<keyword evidence="9" id="KW-0007">Acetylation</keyword>
<dbReference type="GO" id="GO:0005813">
    <property type="term" value="C:centrosome"/>
    <property type="evidence" value="ECO:0007669"/>
    <property type="project" value="UniProtKB-SubCell"/>
</dbReference>
<evidence type="ECO:0000256" key="15">
    <source>
        <dbReference type="SAM" id="MobiDB-lite"/>
    </source>
</evidence>
<keyword evidence="10" id="KW-0175">Coiled coil</keyword>
<comment type="subunit">
    <text evidence="14">Subunit of dynactin, a multiprotein complex part of a tripartite complex with dynein and a adapter, such as BICDL1, BICD2 or HOOK3. The dynactin complex is built around ACTR1A/ACTB filament and consists of an actin-related filament composed of a shoulder domain, a pointed end and a barbed end. Its length is defined by its flexible shoulder domain. The soulder is composed of 2 DCTN1 subunits, 4 DCTN2 and 2 DCTN3. The 4 DCNT2 (via N-terminus) bind the ACTR1A filament and act as molecular rulers to determine the length. The pointed end is important for binding dynein-dynactin cargo adapters. Consists of 4 subunits: ACTR10, DCNT4, DCTN5 and DCTN6. The barbed end is composed of a CAPZA1:CAPZB heterodimers, which binds ACTR1A/ACTB filament and dynactin and stabilizes dynactin. Interacts with ATP7B, but not ATP7A, in a copper-dependent manner. Interacts with ANK2; this interaction is required for localization at costameres. Interacts with N4BP2L1.</text>
</comment>
<evidence type="ECO:0000256" key="10">
    <source>
        <dbReference type="ARBA" id="ARBA00023054"/>
    </source>
</evidence>
<evidence type="ECO:0000256" key="1">
    <source>
        <dbReference type="ARBA" id="ARBA00004300"/>
    </source>
</evidence>
<accession>A0A7R9AA62</accession>
<dbReference type="GO" id="GO:0030016">
    <property type="term" value="C:myofibril"/>
    <property type="evidence" value="ECO:0007669"/>
    <property type="project" value="UniProtKB-SubCell"/>
</dbReference>
<keyword evidence="8" id="KW-0832">Ubl conjugation</keyword>
<evidence type="ECO:0000256" key="4">
    <source>
        <dbReference type="ARBA" id="ARBA00004657"/>
    </source>
</evidence>
<feature type="compositionally biased region" description="Low complexity" evidence="15">
    <location>
        <begin position="73"/>
        <end position="84"/>
    </location>
</feature>
<organism evidence="16">
    <name type="scientific">Darwinula stevensoni</name>
    <dbReference type="NCBI Taxonomy" id="69355"/>
    <lineage>
        <taxon>Eukaryota</taxon>
        <taxon>Metazoa</taxon>
        <taxon>Ecdysozoa</taxon>
        <taxon>Arthropoda</taxon>
        <taxon>Crustacea</taxon>
        <taxon>Oligostraca</taxon>
        <taxon>Ostracoda</taxon>
        <taxon>Podocopa</taxon>
        <taxon>Podocopida</taxon>
        <taxon>Darwinulocopina</taxon>
        <taxon>Darwinuloidea</taxon>
        <taxon>Darwinulidae</taxon>
        <taxon>Darwinula</taxon>
    </lineage>
</organism>
<evidence type="ECO:0000256" key="8">
    <source>
        <dbReference type="ARBA" id="ARBA00022843"/>
    </source>
</evidence>
<evidence type="ECO:0000313" key="16">
    <source>
        <dbReference type="EMBL" id="CAD7250337.1"/>
    </source>
</evidence>
<dbReference type="Pfam" id="PF05502">
    <property type="entry name" value="Dynactin_p62"/>
    <property type="match status" value="1"/>
</dbReference>
<dbReference type="PANTHER" id="PTHR13034">
    <property type="entry name" value="DYNACTIN P62 SUBUNIT"/>
    <property type="match status" value="1"/>
</dbReference>
<name>A0A7R9AA62_9CRUS</name>
<evidence type="ECO:0000256" key="14">
    <source>
        <dbReference type="ARBA" id="ARBA00093507"/>
    </source>
</evidence>
<dbReference type="EMBL" id="CAJPEV010002794">
    <property type="protein sequence ID" value="CAG0898065.1"/>
    <property type="molecule type" value="Genomic_DNA"/>
</dbReference>
<evidence type="ECO:0000256" key="6">
    <source>
        <dbReference type="ARBA" id="ARBA00022499"/>
    </source>
</evidence>
<dbReference type="GO" id="GO:0001725">
    <property type="term" value="C:stress fiber"/>
    <property type="evidence" value="ECO:0007669"/>
    <property type="project" value="UniProtKB-SubCell"/>
</dbReference>
<reference evidence="16" key="1">
    <citation type="submission" date="2020-11" db="EMBL/GenBank/DDBJ databases">
        <authorList>
            <person name="Tran Van P."/>
        </authorList>
    </citation>
    <scope>NUCLEOTIDE SEQUENCE</scope>
</reference>
<dbReference type="Proteomes" id="UP000677054">
    <property type="component" value="Unassembled WGS sequence"/>
</dbReference>
<evidence type="ECO:0000256" key="2">
    <source>
        <dbReference type="ARBA" id="ARBA00004529"/>
    </source>
</evidence>
<dbReference type="InterPro" id="IPR008603">
    <property type="entry name" value="DCTN4"/>
</dbReference>
<evidence type="ECO:0000313" key="17">
    <source>
        <dbReference type="Proteomes" id="UP000677054"/>
    </source>
</evidence>
<keyword evidence="17" id="KW-1185">Reference proteome</keyword>
<evidence type="ECO:0000256" key="3">
    <source>
        <dbReference type="ARBA" id="ARBA00004544"/>
    </source>
</evidence>
<sequence length="485" mass="53696">MLQLHIPFCHGAVIGIASVKSQRVRKSTYFGDDGCGSCLDCPVCGHHLSTRMVSSTPSGSTSSPVPPTNKGVSASSSTGEESPSQSATAKRVYYLACSVCHWNSREASLPDQNVAKGGWPTLENLDAKTIESNIEHYSALVYLEKAERLDPHRRALKKPRSYYFLSERYHASAASARLRAGLPPLSVPSPRSGSDPIPQPSRKFEATDDLPRLLPKLLTEHLVLDRVTGISERHACPELQAELPQDLHPIHRHLSVKRSLRCRSCEHNVCRPEHLAMAIKFKIQNAAYYHIPEVRLGHLPVRTEEDEWDVLLIFINHSKHEMKIQIQDLNEWDPEEKVKEFQKGKGSEKAEDGLHVLSVPLVLEPRRKFEMMADVSTLGLPSGDIIVDPLDEAADIGSSSFSSPLDPSSAQFPVIVWRSENKVAVGLRAKGKISMDASAKMGFLLQYDCLNKLSDSTHSPGSKVDTSQQPVPVQIPIFVHLGHIY</sequence>
<evidence type="ECO:0000256" key="12">
    <source>
        <dbReference type="ARBA" id="ARBA00034776"/>
    </source>
</evidence>
<gene>
    <name evidence="16" type="ORF">DSTB1V02_LOCUS10116</name>
</gene>
<evidence type="ECO:0000256" key="5">
    <source>
        <dbReference type="ARBA" id="ARBA00022490"/>
    </source>
</evidence>
<keyword evidence="6" id="KW-1017">Isopeptide bond</keyword>
<feature type="region of interest" description="Disordered" evidence="15">
    <location>
        <begin position="55"/>
        <end position="84"/>
    </location>
</feature>
<evidence type="ECO:0000256" key="11">
    <source>
        <dbReference type="ARBA" id="ARBA00023212"/>
    </source>
</evidence>
<comment type="subcellular location">
    <subcellularLocation>
        <location evidence="3">Cytoplasm</location>
        <location evidence="3">Cell cortex</location>
    </subcellularLocation>
    <subcellularLocation>
        <location evidence="1">Cytoplasm</location>
        <location evidence="1">Cytoskeleton</location>
        <location evidence="1">Microtubule organizing center</location>
        <location evidence="1">Centrosome</location>
    </subcellularLocation>
    <subcellularLocation>
        <location evidence="2">Cytoplasm</location>
        <location evidence="2">Cytoskeleton</location>
        <location evidence="2">Stress fiber</location>
    </subcellularLocation>
    <subcellularLocation>
        <location evidence="4">Cytoplasm</location>
        <location evidence="4">Myofibril</location>
    </subcellularLocation>
</comment>
<dbReference type="GO" id="GO:0005938">
    <property type="term" value="C:cell cortex"/>
    <property type="evidence" value="ECO:0007669"/>
    <property type="project" value="UniProtKB-SubCell"/>
</dbReference>
<dbReference type="AlphaFoldDB" id="A0A7R9AA62"/>
<keyword evidence="7" id="KW-0597">Phosphoprotein</keyword>
<feature type="region of interest" description="Disordered" evidence="15">
    <location>
        <begin position="181"/>
        <end position="205"/>
    </location>
</feature>
<keyword evidence="5" id="KW-0963">Cytoplasm</keyword>
<comment type="similarity">
    <text evidence="12">Belongs to the dynactin subunit 4 family.</text>
</comment>
<dbReference type="GO" id="GO:0005869">
    <property type="term" value="C:dynactin complex"/>
    <property type="evidence" value="ECO:0007669"/>
    <property type="project" value="InterPro"/>
</dbReference>
<proteinExistence type="inferred from homology"/>
<dbReference type="PANTHER" id="PTHR13034:SF2">
    <property type="entry name" value="DYNACTIN SUBUNIT 4"/>
    <property type="match status" value="1"/>
</dbReference>
<evidence type="ECO:0000256" key="9">
    <source>
        <dbReference type="ARBA" id="ARBA00022990"/>
    </source>
</evidence>
<dbReference type="EMBL" id="LR902311">
    <property type="protein sequence ID" value="CAD7250337.1"/>
    <property type="molecule type" value="Genomic_DNA"/>
</dbReference>
<evidence type="ECO:0000256" key="13">
    <source>
        <dbReference type="ARBA" id="ARBA00034864"/>
    </source>
</evidence>
<protein>
    <recommendedName>
        <fullName evidence="13">Dynactin subunit 4</fullName>
    </recommendedName>
</protein>
<dbReference type="OrthoDB" id="283815at2759"/>
<evidence type="ECO:0000256" key="7">
    <source>
        <dbReference type="ARBA" id="ARBA00022553"/>
    </source>
</evidence>
<keyword evidence="11" id="KW-0206">Cytoskeleton</keyword>